<dbReference type="InterPro" id="IPR058027">
    <property type="entry name" value="Lpa"/>
</dbReference>
<comment type="caution">
    <text evidence="1">The sequence shown here is derived from an EMBL/GenBank/DDBJ whole genome shotgun (WGS) entry which is preliminary data.</text>
</comment>
<evidence type="ECO:0000313" key="2">
    <source>
        <dbReference type="Proteomes" id="UP000518474"/>
    </source>
</evidence>
<dbReference type="Proteomes" id="UP000518474">
    <property type="component" value="Unassembled WGS sequence"/>
</dbReference>
<name>A0A7W3G133_9ESCH</name>
<gene>
    <name evidence="1" type="ORF">HV245_20770</name>
</gene>
<organism evidence="1 2">
    <name type="scientific">Escherichia marmotae</name>
    <dbReference type="NCBI Taxonomy" id="1499973"/>
    <lineage>
        <taxon>Bacteria</taxon>
        <taxon>Pseudomonadati</taxon>
        <taxon>Pseudomonadota</taxon>
        <taxon>Gammaproteobacteria</taxon>
        <taxon>Enterobacterales</taxon>
        <taxon>Enterobacteriaceae</taxon>
        <taxon>Escherichia</taxon>
    </lineage>
</organism>
<accession>A0A7W3G133</accession>
<dbReference type="Pfam" id="PF25716">
    <property type="entry name" value="BPP1_LPA"/>
    <property type="match status" value="1"/>
</dbReference>
<dbReference type="AlphaFoldDB" id="A0A7W3G133"/>
<dbReference type="EMBL" id="JABXPT010000014">
    <property type="protein sequence ID" value="MBA7900556.1"/>
    <property type="molecule type" value="Genomic_DNA"/>
</dbReference>
<sequence length="130" mass="15250">MEQISSAEIADIMIRADCYLTVTEITSRAKAQYPHLHVSRVNVNNIIRFFVRSSRAICEIDDRVYPRKYWLHGLNGYQFKVRGRTPEFGRLLVKNTNRKIEAQLRKEQRQLVAMTNQLWNAAVKKREASL</sequence>
<evidence type="ECO:0000313" key="1">
    <source>
        <dbReference type="EMBL" id="MBA7900556.1"/>
    </source>
</evidence>
<proteinExistence type="predicted"/>
<protein>
    <submittedName>
        <fullName evidence="1">Late promoter activating protein</fullName>
    </submittedName>
</protein>
<reference evidence="1 2" key="1">
    <citation type="submission" date="2020-06" db="EMBL/GenBank/DDBJ databases">
        <title>REHAB project genomes.</title>
        <authorList>
            <person name="Shaw L.P."/>
        </authorList>
    </citation>
    <scope>NUCLEOTIDE SEQUENCE [LARGE SCALE GENOMIC DNA]</scope>
    <source>
        <strain evidence="1 2">RHBSTW-00604</strain>
    </source>
</reference>
<dbReference type="RefSeq" id="WP_016262429.1">
    <property type="nucleotide sequence ID" value="NZ_CP056699.1"/>
</dbReference>